<sequence length="133" mass="14768">MTASERPSTDERARITKKAQKERIPKKMWPDSRGDRGGGQPWRGNHQRGFRGGENFNSRGGSRGGRRGGTAAAEAEDSWIEDVRLTAEEEDTTLGATRCVIHLESQGGGVLMSRKRKACFRKRNGLRKPPGYV</sequence>
<reference evidence="2 3" key="1">
    <citation type="journal article" date="2015" name="Genome Biol.">
        <title>Comparative genomics of Steinernema reveals deeply conserved gene regulatory networks.</title>
        <authorList>
            <person name="Dillman A.R."/>
            <person name="Macchietto M."/>
            <person name="Porter C.F."/>
            <person name="Rogers A."/>
            <person name="Williams B."/>
            <person name="Antoshechkin I."/>
            <person name="Lee M.M."/>
            <person name="Goodwin Z."/>
            <person name="Lu X."/>
            <person name="Lewis E.E."/>
            <person name="Goodrich-Blair H."/>
            <person name="Stock S.P."/>
            <person name="Adams B.J."/>
            <person name="Sternberg P.W."/>
            <person name="Mortazavi A."/>
        </authorList>
    </citation>
    <scope>NUCLEOTIDE SEQUENCE [LARGE SCALE GENOMIC DNA]</scope>
    <source>
        <strain evidence="2 3">ALL</strain>
    </source>
</reference>
<dbReference type="EMBL" id="AZBU02000009">
    <property type="protein sequence ID" value="TKR64053.1"/>
    <property type="molecule type" value="Genomic_DNA"/>
</dbReference>
<protein>
    <submittedName>
        <fullName evidence="2">Uncharacterized protein</fullName>
    </submittedName>
</protein>
<feature type="compositionally biased region" description="Basic and acidic residues" evidence="1">
    <location>
        <begin position="7"/>
        <end position="36"/>
    </location>
</feature>
<feature type="region of interest" description="Disordered" evidence="1">
    <location>
        <begin position="1"/>
        <end position="79"/>
    </location>
</feature>
<reference evidence="2 3" key="2">
    <citation type="journal article" date="2019" name="G3 (Bethesda)">
        <title>Hybrid Assembly of the Genome of the Entomopathogenic Nematode Steinernema carpocapsae Identifies the X-Chromosome.</title>
        <authorList>
            <person name="Serra L."/>
            <person name="Macchietto M."/>
            <person name="Macias-Munoz A."/>
            <person name="McGill C.J."/>
            <person name="Rodriguez I.M."/>
            <person name="Rodriguez B."/>
            <person name="Murad R."/>
            <person name="Mortazavi A."/>
        </authorList>
    </citation>
    <scope>NUCLEOTIDE SEQUENCE [LARGE SCALE GENOMIC DNA]</scope>
    <source>
        <strain evidence="2 3">ALL</strain>
    </source>
</reference>
<proteinExistence type="predicted"/>
<dbReference type="Proteomes" id="UP000298663">
    <property type="component" value="Unassembled WGS sequence"/>
</dbReference>
<comment type="caution">
    <text evidence="2">The sequence shown here is derived from an EMBL/GenBank/DDBJ whole genome shotgun (WGS) entry which is preliminary data.</text>
</comment>
<dbReference type="AlphaFoldDB" id="A0A4U5M697"/>
<evidence type="ECO:0000313" key="3">
    <source>
        <dbReference type="Proteomes" id="UP000298663"/>
    </source>
</evidence>
<organism evidence="2 3">
    <name type="scientific">Steinernema carpocapsae</name>
    <name type="common">Entomopathogenic nematode</name>
    <dbReference type="NCBI Taxonomy" id="34508"/>
    <lineage>
        <taxon>Eukaryota</taxon>
        <taxon>Metazoa</taxon>
        <taxon>Ecdysozoa</taxon>
        <taxon>Nematoda</taxon>
        <taxon>Chromadorea</taxon>
        <taxon>Rhabditida</taxon>
        <taxon>Tylenchina</taxon>
        <taxon>Panagrolaimomorpha</taxon>
        <taxon>Strongyloidoidea</taxon>
        <taxon>Steinernematidae</taxon>
        <taxon>Steinernema</taxon>
    </lineage>
</organism>
<evidence type="ECO:0000256" key="1">
    <source>
        <dbReference type="SAM" id="MobiDB-lite"/>
    </source>
</evidence>
<evidence type="ECO:0000313" key="2">
    <source>
        <dbReference type="EMBL" id="TKR64053.1"/>
    </source>
</evidence>
<name>A0A4U5M697_STECR</name>
<gene>
    <name evidence="2" type="ORF">L596_024649</name>
</gene>
<accession>A0A4U5M697</accession>
<keyword evidence="3" id="KW-1185">Reference proteome</keyword>